<dbReference type="AlphaFoldDB" id="A0A1U9KGG6"/>
<name>A0A1U9KGG6_ACEAC</name>
<evidence type="ECO:0000313" key="2">
    <source>
        <dbReference type="Proteomes" id="UP000188937"/>
    </source>
</evidence>
<reference evidence="1 2" key="1">
    <citation type="submission" date="2016-03" db="EMBL/GenBank/DDBJ databases">
        <title>Acetic acid bacteria sequencing.</title>
        <authorList>
            <person name="Brandt J."/>
            <person name="Jakob F."/>
            <person name="Vogel R.F."/>
        </authorList>
    </citation>
    <scope>NUCLEOTIDE SEQUENCE [LARGE SCALE GENOMIC DNA]</scope>
    <source>
        <strain evidence="1 2">TMW2.1153</strain>
    </source>
</reference>
<proteinExistence type="predicted"/>
<dbReference type="EMBL" id="CP014692">
    <property type="protein sequence ID" value="AQS84902.1"/>
    <property type="molecule type" value="Genomic_DNA"/>
</dbReference>
<keyword evidence="2" id="KW-1185">Reference proteome</keyword>
<protein>
    <submittedName>
        <fullName evidence="1">Uncharacterized protein</fullName>
    </submittedName>
</protein>
<gene>
    <name evidence="1" type="ORF">A0U92_09080</name>
</gene>
<organism evidence="1 2">
    <name type="scientific">Acetobacter aceti</name>
    <dbReference type="NCBI Taxonomy" id="435"/>
    <lineage>
        <taxon>Bacteria</taxon>
        <taxon>Pseudomonadati</taxon>
        <taxon>Pseudomonadota</taxon>
        <taxon>Alphaproteobacteria</taxon>
        <taxon>Acetobacterales</taxon>
        <taxon>Acetobacteraceae</taxon>
        <taxon>Acetobacter</taxon>
        <taxon>Acetobacter subgen. Acetobacter</taxon>
    </lineage>
</organism>
<accession>A0A1U9KGG6</accession>
<sequence length="72" mass="7709">MFSPLSFPSWLVRSDRVATPQGGMLSAPEASGTGALNGFTVCMQPLNAPGCQVNRVFQKNRDSIIIPDEGIE</sequence>
<dbReference type="Proteomes" id="UP000188937">
    <property type="component" value="Chromosome"/>
</dbReference>
<dbReference type="KEGG" id="aace:A0U92_09080"/>
<evidence type="ECO:0000313" key="1">
    <source>
        <dbReference type="EMBL" id="AQS84902.1"/>
    </source>
</evidence>